<dbReference type="STRING" id="4097.A0A1S3ZT89"/>
<dbReference type="PANTHER" id="PTHR11439">
    <property type="entry name" value="GAG-POL-RELATED RETROTRANSPOSON"/>
    <property type="match status" value="1"/>
</dbReference>
<name>A0A1S3ZT89_TOBAC</name>
<dbReference type="PaxDb" id="4097-A0A1S3ZT89"/>
<dbReference type="OMA" id="REAHYFL"/>
<accession>A0A1S3ZT89</accession>
<reference evidence="1" key="1">
    <citation type="submission" date="2025-08" db="UniProtKB">
        <authorList>
            <consortium name="RefSeq"/>
        </authorList>
    </citation>
    <scope>IDENTIFICATION</scope>
</reference>
<dbReference type="RefSeq" id="XP_016467518.1">
    <property type="nucleotide sequence ID" value="XM_016612032.1"/>
</dbReference>
<feature type="non-terminal residue" evidence="1">
    <location>
        <position position="145"/>
    </location>
</feature>
<organism evidence="1">
    <name type="scientific">Nicotiana tabacum</name>
    <name type="common">Common tobacco</name>
    <dbReference type="NCBI Taxonomy" id="4097"/>
    <lineage>
        <taxon>Eukaryota</taxon>
        <taxon>Viridiplantae</taxon>
        <taxon>Streptophyta</taxon>
        <taxon>Embryophyta</taxon>
        <taxon>Tracheophyta</taxon>
        <taxon>Spermatophyta</taxon>
        <taxon>Magnoliopsida</taxon>
        <taxon>eudicotyledons</taxon>
        <taxon>Gunneridae</taxon>
        <taxon>Pentapetalae</taxon>
        <taxon>asterids</taxon>
        <taxon>lamiids</taxon>
        <taxon>Solanales</taxon>
        <taxon>Solanaceae</taxon>
        <taxon>Nicotianoideae</taxon>
        <taxon>Nicotianeae</taxon>
        <taxon>Nicotiana</taxon>
    </lineage>
</organism>
<evidence type="ECO:0000313" key="1">
    <source>
        <dbReference type="RefSeq" id="XP_016467518.1"/>
    </source>
</evidence>
<gene>
    <name evidence="1" type="primary">LOC107790126</name>
</gene>
<dbReference type="CDD" id="cd09272">
    <property type="entry name" value="RNase_HI_RT_Ty1"/>
    <property type="match status" value="1"/>
</dbReference>
<protein>
    <submittedName>
        <fullName evidence="1">Uncharacterized mitochondrial protein AtMg00810-like</fullName>
    </submittedName>
</protein>
<dbReference type="OrthoDB" id="1001632at2759"/>
<dbReference type="KEGG" id="nta:107790126"/>
<dbReference type="AlphaFoldDB" id="A0A1S3ZT89"/>
<proteinExistence type="predicted"/>
<sequence>MEVHHSSSGILLSQSKYIHDLLSKNGFQNCKPVSTPINPKLKLTLFDGELLFDPTEYSRLKNSPLTLTGYSDVDLASGPDTYYSVMGYCYFIGSNLITWAAKKQPTFSRSNSEAEYRAISSIAAEILWFQSLFKELGILLSSPVT</sequence>
<dbReference type="PANTHER" id="PTHR11439:SF452">
    <property type="entry name" value="REVERSE TRANSCRIPTASE TY1_COPIA-TYPE DOMAIN-CONTAINING PROTEIN"/>
    <property type="match status" value="1"/>
</dbReference>